<dbReference type="AlphaFoldDB" id="A0A5J4TTX2"/>
<protein>
    <submittedName>
        <fullName evidence="1">Uncharacterized protein</fullName>
    </submittedName>
</protein>
<comment type="caution">
    <text evidence="1">The sequence shown here is derived from an EMBL/GenBank/DDBJ whole genome shotgun (WGS) entry which is preliminary data.</text>
</comment>
<dbReference type="EMBL" id="SNRW01026410">
    <property type="protein sequence ID" value="KAA6360815.1"/>
    <property type="molecule type" value="Genomic_DNA"/>
</dbReference>
<name>A0A5J4TTX2_9EUKA</name>
<gene>
    <name evidence="1" type="ORF">EZS28_043658</name>
</gene>
<reference evidence="1 2" key="1">
    <citation type="submission" date="2019-03" db="EMBL/GenBank/DDBJ databases">
        <title>Single cell metagenomics reveals metabolic interactions within the superorganism composed of flagellate Streblomastix strix and complex community of Bacteroidetes bacteria on its surface.</title>
        <authorList>
            <person name="Treitli S.C."/>
            <person name="Kolisko M."/>
            <person name="Husnik F."/>
            <person name="Keeling P."/>
            <person name="Hampl V."/>
        </authorList>
    </citation>
    <scope>NUCLEOTIDE SEQUENCE [LARGE SCALE GENOMIC DNA]</scope>
    <source>
        <strain evidence="1">ST1C</strain>
    </source>
</reference>
<sequence>MNSYQQMIIEQEIRRIDPQLSPYEALIGTFALTDSKARRNMYGQGFPNSLLQHFYETNIIVNNEGKLVETKQMENTWRFEQNINVRLVEPSMNLGSRSPVVTQEEQLNEMLNFGSLQQKVKESKQLEKDYPTDNQEDLPNSAIYPDIPAEQTIDQENFSDRDRQQIQYAILQDDNLITVYEI</sequence>
<organism evidence="1 2">
    <name type="scientific">Streblomastix strix</name>
    <dbReference type="NCBI Taxonomy" id="222440"/>
    <lineage>
        <taxon>Eukaryota</taxon>
        <taxon>Metamonada</taxon>
        <taxon>Preaxostyla</taxon>
        <taxon>Oxymonadida</taxon>
        <taxon>Streblomastigidae</taxon>
        <taxon>Streblomastix</taxon>
    </lineage>
</organism>
<evidence type="ECO:0000313" key="1">
    <source>
        <dbReference type="EMBL" id="KAA6360815.1"/>
    </source>
</evidence>
<dbReference type="Proteomes" id="UP000324800">
    <property type="component" value="Unassembled WGS sequence"/>
</dbReference>
<evidence type="ECO:0000313" key="2">
    <source>
        <dbReference type="Proteomes" id="UP000324800"/>
    </source>
</evidence>
<accession>A0A5J4TTX2</accession>
<proteinExistence type="predicted"/>